<dbReference type="GO" id="GO:0009584">
    <property type="term" value="P:detection of visible light"/>
    <property type="evidence" value="ECO:0007669"/>
    <property type="project" value="InterPro"/>
</dbReference>
<organism evidence="13 14">
    <name type="scientific">Aquibium oceanicum</name>
    <dbReference type="NCBI Taxonomy" id="1670800"/>
    <lineage>
        <taxon>Bacteria</taxon>
        <taxon>Pseudomonadati</taxon>
        <taxon>Pseudomonadota</taxon>
        <taxon>Alphaproteobacteria</taxon>
        <taxon>Hyphomicrobiales</taxon>
        <taxon>Phyllobacteriaceae</taxon>
        <taxon>Aquibium</taxon>
    </lineage>
</organism>
<keyword evidence="8" id="KW-0418">Kinase</keyword>
<dbReference type="Pfam" id="PF00512">
    <property type="entry name" value="HisKA"/>
    <property type="match status" value="1"/>
</dbReference>
<dbReference type="EC" id="2.7.13.3" evidence="3"/>
<dbReference type="CDD" id="cd00082">
    <property type="entry name" value="HisKA"/>
    <property type="match status" value="1"/>
</dbReference>
<reference evidence="14" key="1">
    <citation type="submission" date="2016-11" db="EMBL/GenBank/DDBJ databases">
        <title>Mesorhizobium oceanicum sp. nov., isolated from deep seawater in South China Sea.</title>
        <authorList>
            <person name="Fu G.-Y."/>
        </authorList>
    </citation>
    <scope>NUCLEOTIDE SEQUENCE [LARGE SCALE GENOMIC DNA]</scope>
    <source>
        <strain evidence="14">B7</strain>
    </source>
</reference>
<evidence type="ECO:0000256" key="5">
    <source>
        <dbReference type="ARBA" id="ARBA00022553"/>
    </source>
</evidence>
<dbReference type="Pfam" id="PF02518">
    <property type="entry name" value="HATPase_c"/>
    <property type="match status" value="1"/>
</dbReference>
<feature type="domain" description="Histidine kinase" evidence="12">
    <location>
        <begin position="518"/>
        <end position="731"/>
    </location>
</feature>
<dbReference type="InterPro" id="IPR003594">
    <property type="entry name" value="HATPase_dom"/>
</dbReference>
<dbReference type="PROSITE" id="PS50109">
    <property type="entry name" value="HIS_KIN"/>
    <property type="match status" value="1"/>
</dbReference>
<evidence type="ECO:0000256" key="8">
    <source>
        <dbReference type="ARBA" id="ARBA00022777"/>
    </source>
</evidence>
<dbReference type="SUPFAM" id="SSF55781">
    <property type="entry name" value="GAF domain-like"/>
    <property type="match status" value="2"/>
</dbReference>
<dbReference type="InterPro" id="IPR035965">
    <property type="entry name" value="PAS-like_dom_sf"/>
</dbReference>
<dbReference type="PROSITE" id="PS50046">
    <property type="entry name" value="PHYTOCHROME_2"/>
    <property type="match status" value="1"/>
</dbReference>
<name>A0A1L3SR40_9HYPH</name>
<dbReference type="Pfam" id="PF01590">
    <property type="entry name" value="GAF"/>
    <property type="match status" value="1"/>
</dbReference>
<keyword evidence="14" id="KW-1185">Reference proteome</keyword>
<dbReference type="GO" id="GO:0000155">
    <property type="term" value="F:phosphorelay sensor kinase activity"/>
    <property type="evidence" value="ECO:0007669"/>
    <property type="project" value="InterPro"/>
</dbReference>
<dbReference type="OrthoDB" id="9760752at2"/>
<dbReference type="Gene3D" id="3.30.450.270">
    <property type="match status" value="1"/>
</dbReference>
<dbReference type="PANTHER" id="PTHR42878:SF15">
    <property type="entry name" value="BACTERIOPHYTOCHROME"/>
    <property type="match status" value="1"/>
</dbReference>
<evidence type="ECO:0000256" key="3">
    <source>
        <dbReference type="ARBA" id="ARBA00012438"/>
    </source>
</evidence>
<dbReference type="EMBL" id="CP018171">
    <property type="protein sequence ID" value="APH71868.1"/>
    <property type="molecule type" value="Genomic_DNA"/>
</dbReference>
<dbReference type="InterPro" id="IPR050351">
    <property type="entry name" value="BphY/WalK/GraS-like"/>
</dbReference>
<dbReference type="Gene3D" id="3.30.565.10">
    <property type="entry name" value="Histidine kinase-like ATPase, C-terminal domain"/>
    <property type="match status" value="1"/>
</dbReference>
<dbReference type="Pfam" id="PF00360">
    <property type="entry name" value="PHY"/>
    <property type="match status" value="1"/>
</dbReference>
<dbReference type="SUPFAM" id="SSF55785">
    <property type="entry name" value="PYP-like sensor domain (PAS domain)"/>
    <property type="match status" value="1"/>
</dbReference>
<dbReference type="InterPro" id="IPR036890">
    <property type="entry name" value="HATPase_C_sf"/>
</dbReference>
<dbReference type="FunFam" id="3.30.565.10:FF:000006">
    <property type="entry name" value="Sensor histidine kinase WalK"/>
    <property type="match status" value="1"/>
</dbReference>
<dbReference type="Gene3D" id="3.30.450.40">
    <property type="match status" value="1"/>
</dbReference>
<dbReference type="InterPro" id="IPR016132">
    <property type="entry name" value="Phyto_chromo_attachment"/>
</dbReference>
<evidence type="ECO:0000256" key="9">
    <source>
        <dbReference type="ARBA" id="ARBA00022991"/>
    </source>
</evidence>
<keyword evidence="7" id="KW-0808">Transferase</keyword>
<dbReference type="GO" id="GO:0030295">
    <property type="term" value="F:protein kinase activator activity"/>
    <property type="evidence" value="ECO:0007669"/>
    <property type="project" value="TreeGrafter"/>
</dbReference>
<dbReference type="GO" id="GO:0000156">
    <property type="term" value="F:phosphorelay response regulator activity"/>
    <property type="evidence" value="ECO:0007669"/>
    <property type="project" value="TreeGrafter"/>
</dbReference>
<dbReference type="GO" id="GO:0007234">
    <property type="term" value="P:osmosensory signaling via phosphorelay pathway"/>
    <property type="evidence" value="ECO:0007669"/>
    <property type="project" value="TreeGrafter"/>
</dbReference>
<dbReference type="AlphaFoldDB" id="A0A1L3SR40"/>
<dbReference type="InterPro" id="IPR005467">
    <property type="entry name" value="His_kinase_dom"/>
</dbReference>
<evidence type="ECO:0000259" key="11">
    <source>
        <dbReference type="PROSITE" id="PS50046"/>
    </source>
</evidence>
<keyword evidence="10" id="KW-0675">Receptor</keyword>
<evidence type="ECO:0000256" key="10">
    <source>
        <dbReference type="ARBA" id="ARBA00023170"/>
    </source>
</evidence>
<dbReference type="Proteomes" id="UP000182840">
    <property type="component" value="Chromosome"/>
</dbReference>
<evidence type="ECO:0000256" key="6">
    <source>
        <dbReference type="ARBA" id="ARBA00022606"/>
    </source>
</evidence>
<dbReference type="SMART" id="SM00388">
    <property type="entry name" value="HisKA"/>
    <property type="match status" value="1"/>
</dbReference>
<evidence type="ECO:0000256" key="4">
    <source>
        <dbReference type="ARBA" id="ARBA00022543"/>
    </source>
</evidence>
<keyword evidence="4" id="KW-0600">Photoreceptor protein</keyword>
<dbReference type="InterPro" id="IPR003018">
    <property type="entry name" value="GAF"/>
</dbReference>
<keyword evidence="9" id="KW-0157">Chromophore</keyword>
<dbReference type="Gene3D" id="1.10.287.130">
    <property type="match status" value="1"/>
</dbReference>
<dbReference type="InterPro" id="IPR036097">
    <property type="entry name" value="HisK_dim/P_sf"/>
</dbReference>
<accession>A0A1L3SR40</accession>
<dbReference type="InterPro" id="IPR001294">
    <property type="entry name" value="Phytochrome"/>
</dbReference>
<feature type="domain" description="Phytochrome chromophore attachment site" evidence="11">
    <location>
        <begin position="138"/>
        <end position="296"/>
    </location>
</feature>
<evidence type="ECO:0000256" key="2">
    <source>
        <dbReference type="ARBA" id="ARBA00006402"/>
    </source>
</evidence>
<dbReference type="RefSeq" id="WP_072604076.1">
    <property type="nucleotide sequence ID" value="NZ_CP018171.1"/>
</dbReference>
<evidence type="ECO:0000259" key="12">
    <source>
        <dbReference type="PROSITE" id="PS50109"/>
    </source>
</evidence>
<dbReference type="SUPFAM" id="SSF47384">
    <property type="entry name" value="Homodimeric domain of signal transducing histidine kinase"/>
    <property type="match status" value="1"/>
</dbReference>
<comment type="catalytic activity">
    <reaction evidence="1">
        <text>ATP + protein L-histidine = ADP + protein N-phospho-L-histidine.</text>
        <dbReference type="EC" id="2.7.13.3"/>
    </reaction>
</comment>
<dbReference type="Gene3D" id="3.30.450.20">
    <property type="entry name" value="PAS domain"/>
    <property type="match status" value="1"/>
</dbReference>
<dbReference type="InterPro" id="IPR013515">
    <property type="entry name" value="Phytochrome_cen-reg"/>
</dbReference>
<protein>
    <recommendedName>
        <fullName evidence="3">histidine kinase</fullName>
        <ecNumber evidence="3">2.7.13.3</ecNumber>
    </recommendedName>
</protein>
<keyword evidence="5" id="KW-0597">Phosphoprotein</keyword>
<sequence length="737" mass="81550">MTDPKSDDLDECAREPIHIPGAIQPHGVLLGLEGSGLAITHASTNAAAVLGLPIARGARLADVLPDVAREVADAMGTDETGLQQQFEIGGQAMNAAAHRSGETILLEFETVPVGGEKSVERLFPRLRRFADSLATARDDHGIADLLARHVRNLTGFDRVLVYRFDEEWNGNVIGEQGNGTLPSYLGLRFPAGDIPAQARELYRLNRVRIIPDVDYAPVPIEPDTDPRTGRPLDLSFSVLRSVSPVHLEYMRNMGTAASMSISIVVDGELWGLVACHSRNPHMVALNVRDACDFAVQSAAMRISGQARAREAAKHMQLGETSRRLLAAMTYVSDWRKGIMAQEQDLLSQVGAAGAAIVAEDGCWCTGTCPDEAQIRSIIDWLEKKGTSDIVSTDRLAVDFPDASAFTGVASGLIAITISELYPSWLLWFRPEVVRTVTWGGDPHEVVREAGRIHPRISFEEWKEQVRNRSEPWSQSEIAAARNLRDSVVGIVLRRAEELAQLTEDLQRSNKELEAFSYSVSHDLRAPFRHIVGFSELLREREKNLDQKSRHYLDTIAESAVAAGRLVDDLLNFSHLGRTELALKKVDMDKIVTEVRQSMAITARERRIVWHVEKLPAAWGDATLLRQVCHNLIENAVKYTRPREEAVISISGRREGDETVYSISDNGVGFDMAYIEKLFGVFQRLQRVEDFEGTGIGLALSRRVVERHGGRIWAQGEVDKGARFQFALPVKEKGDDGG</sequence>
<dbReference type="SMART" id="SM00387">
    <property type="entry name" value="HATPase_c"/>
    <property type="match status" value="1"/>
</dbReference>
<dbReference type="KEGG" id="meso:BSQ44_11180"/>
<evidence type="ECO:0000256" key="7">
    <source>
        <dbReference type="ARBA" id="ARBA00022679"/>
    </source>
</evidence>
<dbReference type="SMART" id="SM00065">
    <property type="entry name" value="GAF"/>
    <property type="match status" value="1"/>
</dbReference>
<dbReference type="InterPro" id="IPR013654">
    <property type="entry name" value="PAS_2"/>
</dbReference>
<gene>
    <name evidence="13" type="ORF">BSQ44_11180</name>
</gene>
<dbReference type="GO" id="GO:0009881">
    <property type="term" value="F:photoreceptor activity"/>
    <property type="evidence" value="ECO:0007669"/>
    <property type="project" value="UniProtKB-KW"/>
</dbReference>
<evidence type="ECO:0000313" key="14">
    <source>
        <dbReference type="Proteomes" id="UP000182840"/>
    </source>
</evidence>
<dbReference type="PANTHER" id="PTHR42878">
    <property type="entry name" value="TWO-COMPONENT HISTIDINE KINASE"/>
    <property type="match status" value="1"/>
</dbReference>
<evidence type="ECO:0000256" key="1">
    <source>
        <dbReference type="ARBA" id="ARBA00000085"/>
    </source>
</evidence>
<evidence type="ECO:0000313" key="13">
    <source>
        <dbReference type="EMBL" id="APH71868.1"/>
    </source>
</evidence>
<dbReference type="STRING" id="1670800.BSQ44_11180"/>
<dbReference type="GO" id="GO:0006355">
    <property type="term" value="P:regulation of DNA-templated transcription"/>
    <property type="evidence" value="ECO:0007669"/>
    <property type="project" value="InterPro"/>
</dbReference>
<dbReference type="InterPro" id="IPR029016">
    <property type="entry name" value="GAF-like_dom_sf"/>
</dbReference>
<dbReference type="InterPro" id="IPR043150">
    <property type="entry name" value="Phytochrome_PHY_sf"/>
</dbReference>
<proteinExistence type="inferred from homology"/>
<dbReference type="InterPro" id="IPR003661">
    <property type="entry name" value="HisK_dim/P_dom"/>
</dbReference>
<comment type="similarity">
    <text evidence="2">In the N-terminal section; belongs to the phytochrome family.</text>
</comment>
<keyword evidence="6" id="KW-0716">Sensory transduction</keyword>
<dbReference type="Pfam" id="PF08446">
    <property type="entry name" value="PAS_2"/>
    <property type="match status" value="1"/>
</dbReference>
<dbReference type="SUPFAM" id="SSF55874">
    <property type="entry name" value="ATPase domain of HSP90 chaperone/DNA topoisomerase II/histidine kinase"/>
    <property type="match status" value="1"/>
</dbReference>
<dbReference type="PRINTS" id="PR01033">
    <property type="entry name" value="PHYTOCHROME"/>
</dbReference>